<dbReference type="Pfam" id="PF00629">
    <property type="entry name" value="MAM"/>
    <property type="match status" value="2"/>
</dbReference>
<feature type="compositionally biased region" description="Low complexity" evidence="1">
    <location>
        <begin position="362"/>
        <end position="371"/>
    </location>
</feature>
<dbReference type="InterPro" id="IPR000998">
    <property type="entry name" value="MAM_dom"/>
</dbReference>
<feature type="region of interest" description="Disordered" evidence="1">
    <location>
        <begin position="699"/>
        <end position="722"/>
    </location>
</feature>
<keyword evidence="2" id="KW-1133">Transmembrane helix</keyword>
<keyword evidence="5" id="KW-1185">Reference proteome</keyword>
<feature type="compositionally biased region" description="Polar residues" evidence="1">
    <location>
        <begin position="1307"/>
        <end position="1318"/>
    </location>
</feature>
<dbReference type="STRING" id="7574.A0A1S3IYD5"/>
<feature type="region of interest" description="Disordered" evidence="1">
    <location>
        <begin position="1278"/>
        <end position="1318"/>
    </location>
</feature>
<sequence length="1754" mass="187751">MLKFLTAVAFSIHISGLFISGYVAGNKVYESCDFEVGFCGWSQDIASDDGNWTRWKGRTPTPYTGPIMDHTTNTTAGFYIYMESSPMKQGDKIRLLSPVFQVNLSSSCFEFWYHMFDKPFDFGHKSHDAVGELNIYITTGGLASNTIFNACGNHGDRWIQGVVAIPQLNESFQIILEAVDIFGQPNSDIAIDDLKLGPCGSLTTLGVCNRSTTTVETTTMTAATITTTPSLTTTTSLTTTSSLTTTATLTTTSSRMTTASRMTTDSLTTTPIHNTAITQMTSVIPRRTTRGNSGALKQTTSGGIAPTLAKLITNSPVLDKTTEQVTPGVGNVFTTATFEQFTTGSSSHLVSGTTASYHNTNTSKSGLKKQTGGSGGGQQNIVPIAVGASLGGLVLLVLTGLLLWYFIRKGHRVAPVPSMVITENSEKVEGLLVMTVDMFTSFLVVAVFVIHVRGLFISGNAAGHNVYESCDFEVGFCGWSQDFGSDKGNWKRWKGRTPTRYTGPSVDHTTNTTAGFYIYMESSPMKQGDKIRLSSPVFQANLSSSCFEFWYHMFDKPFDSGLKNHDAVGELNIYISSKTIANNTIFSTRGNHGDQWTKGTVAIPQLNESFQIVLEAVELVGQRISDIAVDDLELGQCESPTTAGVYKCTFLFAKTTPRFASDKSSVSSSTPVNKATSSEITFPRKYTERMLPSITTTTTNMLPRESHETTTQESASSSKTSVTATLSTNSWTSPYSLPTIKTSEAPRTKTTFRSSYETPTQRTRHASPTVDSASSEISFFTTRTISENTSSKSPPSPIHKTTLSSTVDNFTSSVRTPKLTTSLFTKTLNATMKTREIATKGLHTPTSPTTYNIYSSLNSASAGSSAPILTTPASTYYTNVTLSLPTETTSMVTTTPDVSSLNTTSATSTSTPTLTTASISTSSSSDVTLSLNNDTTHKGTTADPSLKSSLSTSMPLFKTTNPETSITLIKSSDTPKTLFQTTSTAVLSKSTGNMSSKPTGAVTSLKMPSVRMHTTETAPRSSPSALEPTTSNLNTDLSRKTAPHSSSGPTTESVSKPTLTPGLTATTLPLYTAGKGKPWNSSKAIHTTVRTTPISAQNPVNTSPIYSVETSSLETSILRTQATDMTSKSSSTDHTNSNDSTMPVTIHKTSQLRPTFTTPPVLTLTSESTLKTIGNTSKMSTLALKSTISFPATSFAHQSTTEMLPENISIGKTTSNLNTAPTINHKPTPPSTGGTPTTAPSTRSSTKIVPNKETPRLMLTTSPAVQTTASAIHASTLALDTSSQSGRDSSSSSSTSTASPLAPSLPITQTTEIKPSTDTSSILVHMTSFRYQTSTAKIFLDTTSRRRPEQFTRVSETVTPAHEKSTVTLEMDRRKTPPPTGTSPTTVTLSRRATTPISTFSFISTIPPLTRTRLPAVPMTTVTPTFIRKTTHQPTKDMPKSNLSPKFFTQSSITSPLASTGKIISRTSSITHEYPLSTPSTYLTSSSESYMKTTSHVKSHSTVRSGSSLATSKAKPTVTSAVWKSITKLPKGKIFKTTEDEGILQSSTQPSREENGAFSVTTTPLSTRNTRISHETDTITAVSTKQPDMTTTSALRTAQHSTSTAIIDSKITTTTGLAQTDLGKTSTARNSVFTTKRANPTINPAAVFSSLGPSDYTSQVLSSTVVSTTIKHIYGSVTSAQVTGIPTSVSGDLSLQSAVSEQTTVVNSDRTEQGLYVLPIVFVTGVSALTVFGVIACLFYFLRNRRSTQNFSQA</sequence>
<feature type="transmembrane region" description="Helical" evidence="2">
    <location>
        <begin position="384"/>
        <end position="407"/>
    </location>
</feature>
<evidence type="ECO:0000256" key="2">
    <source>
        <dbReference type="SAM" id="Phobius"/>
    </source>
</evidence>
<reference evidence="6" key="1">
    <citation type="submission" date="2025-08" db="UniProtKB">
        <authorList>
            <consortium name="RefSeq"/>
        </authorList>
    </citation>
    <scope>IDENTIFICATION</scope>
    <source>
        <tissue evidence="6">Gonads</tissue>
    </source>
</reference>
<dbReference type="SMART" id="SM00137">
    <property type="entry name" value="MAM"/>
    <property type="match status" value="2"/>
</dbReference>
<feature type="compositionally biased region" description="Low complexity" evidence="1">
    <location>
        <begin position="1126"/>
        <end position="1141"/>
    </location>
</feature>
<feature type="domain" description="MAM" evidence="4">
    <location>
        <begin position="30"/>
        <end position="201"/>
    </location>
</feature>
<feature type="region of interest" description="Disordered" evidence="1">
    <location>
        <begin position="1215"/>
        <end position="1255"/>
    </location>
</feature>
<dbReference type="KEGG" id="lak:106168150"/>
<organism evidence="5 6">
    <name type="scientific">Lingula anatina</name>
    <name type="common">Brachiopod</name>
    <name type="synonym">Lingula unguis</name>
    <dbReference type="NCBI Taxonomy" id="7574"/>
    <lineage>
        <taxon>Eukaryota</taxon>
        <taxon>Metazoa</taxon>
        <taxon>Spiralia</taxon>
        <taxon>Lophotrochozoa</taxon>
        <taxon>Brachiopoda</taxon>
        <taxon>Linguliformea</taxon>
        <taxon>Lingulata</taxon>
        <taxon>Lingulida</taxon>
        <taxon>Linguloidea</taxon>
        <taxon>Lingulidae</taxon>
        <taxon>Lingula</taxon>
    </lineage>
</organism>
<feature type="region of interest" description="Disordered" evidence="1">
    <location>
        <begin position="1350"/>
        <end position="1388"/>
    </location>
</feature>
<dbReference type="RefSeq" id="XP_013402559.2">
    <property type="nucleotide sequence ID" value="XM_013547105.2"/>
</dbReference>
<dbReference type="SUPFAM" id="SSF49899">
    <property type="entry name" value="Concanavalin A-like lectins/glucanases"/>
    <property type="match status" value="2"/>
</dbReference>
<evidence type="ECO:0000259" key="4">
    <source>
        <dbReference type="PROSITE" id="PS50060"/>
    </source>
</evidence>
<feature type="domain" description="MAM" evidence="4">
    <location>
        <begin position="468"/>
        <end position="639"/>
    </location>
</feature>
<feature type="compositionally biased region" description="Low complexity" evidence="1">
    <location>
        <begin position="1231"/>
        <end position="1246"/>
    </location>
</feature>
<keyword evidence="2" id="KW-0812">Transmembrane</keyword>
<feature type="transmembrane region" description="Helical" evidence="2">
    <location>
        <begin position="1716"/>
        <end position="1742"/>
    </location>
</feature>
<feature type="compositionally biased region" description="Low complexity" evidence="1">
    <location>
        <begin position="1279"/>
        <end position="1306"/>
    </location>
</feature>
<keyword evidence="2" id="KW-0472">Membrane</keyword>
<feature type="chain" id="PRO_5015196361" evidence="3">
    <location>
        <begin position="26"/>
        <end position="1754"/>
    </location>
</feature>
<dbReference type="PANTHER" id="PTHR23282:SF101">
    <property type="entry name" value="MAM DOMAIN-CONTAINING PROTEIN"/>
    <property type="match status" value="1"/>
</dbReference>
<feature type="region of interest" description="Disordered" evidence="1">
    <location>
        <begin position="1122"/>
        <end position="1143"/>
    </location>
</feature>
<feature type="compositionally biased region" description="Low complexity" evidence="1">
    <location>
        <begin position="892"/>
        <end position="931"/>
    </location>
</feature>
<dbReference type="InterPro" id="IPR051560">
    <property type="entry name" value="MAM_domain-containing"/>
</dbReference>
<feature type="compositionally biased region" description="Polar residues" evidence="1">
    <location>
        <begin position="932"/>
        <end position="958"/>
    </location>
</feature>
<feature type="region of interest" description="Disordered" evidence="1">
    <location>
        <begin position="1012"/>
        <end position="1063"/>
    </location>
</feature>
<gene>
    <name evidence="6" type="primary">LOC106168150</name>
</gene>
<feature type="compositionally biased region" description="Polar residues" evidence="1">
    <location>
        <begin position="1043"/>
        <end position="1056"/>
    </location>
</feature>
<feature type="signal peptide" evidence="3">
    <location>
        <begin position="1"/>
        <end position="25"/>
    </location>
</feature>
<dbReference type="Proteomes" id="UP000085678">
    <property type="component" value="Unplaced"/>
</dbReference>
<feature type="compositionally biased region" description="Polar residues" evidence="1">
    <location>
        <begin position="748"/>
        <end position="761"/>
    </location>
</feature>
<feature type="compositionally biased region" description="Basic and acidic residues" evidence="1">
    <location>
        <begin position="1361"/>
        <end position="1375"/>
    </location>
</feature>
<feature type="compositionally biased region" description="Low complexity" evidence="1">
    <location>
        <begin position="711"/>
        <end position="722"/>
    </location>
</feature>
<dbReference type="Gene3D" id="2.60.120.200">
    <property type="match status" value="2"/>
</dbReference>
<evidence type="ECO:0000313" key="5">
    <source>
        <dbReference type="Proteomes" id="UP000085678"/>
    </source>
</evidence>
<dbReference type="InParanoid" id="A0A1S3IYD5"/>
<feature type="region of interest" description="Disordered" evidence="1">
    <location>
        <begin position="737"/>
        <end position="774"/>
    </location>
</feature>
<dbReference type="GO" id="GO:0016020">
    <property type="term" value="C:membrane"/>
    <property type="evidence" value="ECO:0007669"/>
    <property type="project" value="InterPro"/>
</dbReference>
<feature type="region of interest" description="Disordered" evidence="1">
    <location>
        <begin position="892"/>
        <end position="958"/>
    </location>
</feature>
<feature type="region of interest" description="Disordered" evidence="1">
    <location>
        <begin position="353"/>
        <end position="374"/>
    </location>
</feature>
<dbReference type="GeneID" id="106168150"/>
<protein>
    <submittedName>
        <fullName evidence="6">Uncharacterized threonine-rich GPI-anchored glycoprotein PJ4664.02</fullName>
    </submittedName>
</protein>
<dbReference type="CDD" id="cd06263">
    <property type="entry name" value="MAM"/>
    <property type="match status" value="2"/>
</dbReference>
<accession>A0A1S3IYD5</accession>
<feature type="transmembrane region" description="Helical" evidence="2">
    <location>
        <begin position="428"/>
        <end position="450"/>
    </location>
</feature>
<feature type="compositionally biased region" description="Polar residues" evidence="1">
    <location>
        <begin position="1015"/>
        <end position="1036"/>
    </location>
</feature>
<evidence type="ECO:0000313" key="6">
    <source>
        <dbReference type="RefSeq" id="XP_013402559.2"/>
    </source>
</evidence>
<keyword evidence="3" id="KW-0732">Signal</keyword>
<dbReference type="PANTHER" id="PTHR23282">
    <property type="entry name" value="APICAL ENDOSOMAL GLYCOPROTEIN PRECURSOR"/>
    <property type="match status" value="1"/>
</dbReference>
<evidence type="ECO:0000256" key="1">
    <source>
        <dbReference type="SAM" id="MobiDB-lite"/>
    </source>
</evidence>
<proteinExistence type="predicted"/>
<dbReference type="OrthoDB" id="6107927at2759"/>
<evidence type="ECO:0000256" key="3">
    <source>
        <dbReference type="SAM" id="SignalP"/>
    </source>
</evidence>
<dbReference type="PROSITE" id="PS50060">
    <property type="entry name" value="MAM_2"/>
    <property type="match status" value="2"/>
</dbReference>
<dbReference type="InterPro" id="IPR013320">
    <property type="entry name" value="ConA-like_dom_sf"/>
</dbReference>
<name>A0A1S3IYD5_LINAN</name>